<dbReference type="EMBL" id="JH793413">
    <property type="protein sequence ID" value="ELQ37198.1"/>
    <property type="molecule type" value="Genomic_DNA"/>
</dbReference>
<evidence type="ECO:0000313" key="1">
    <source>
        <dbReference type="EMBL" id="ELQ37198.1"/>
    </source>
</evidence>
<reference evidence="1" key="1">
    <citation type="journal article" date="2012" name="PLoS Genet.">
        <title>Comparative analysis of the genomes of two field isolates of the rice blast fungus Magnaporthe oryzae.</title>
        <authorList>
            <person name="Xue M."/>
            <person name="Yang J."/>
            <person name="Li Z."/>
            <person name="Hu S."/>
            <person name="Yao N."/>
            <person name="Dean R.A."/>
            <person name="Zhao W."/>
            <person name="Shen M."/>
            <person name="Zhang H."/>
            <person name="Li C."/>
            <person name="Liu L."/>
            <person name="Cao L."/>
            <person name="Xu X."/>
            <person name="Xing Y."/>
            <person name="Hsiang T."/>
            <person name="Zhang Z."/>
            <person name="Xu J.R."/>
            <person name="Peng Y.L."/>
        </authorList>
    </citation>
    <scope>NUCLEOTIDE SEQUENCE</scope>
    <source>
        <strain evidence="1">Y34</strain>
    </source>
</reference>
<sequence length="38" mass="4129">MDGLLAITSDVCAHFAAIYGVLRTRLLTELPAELPSRN</sequence>
<dbReference type="AlphaFoldDB" id="A0AA97NVL2"/>
<proteinExistence type="predicted"/>
<organism evidence="1">
    <name type="scientific">Pyricularia oryzae (strain Y34)</name>
    <name type="common">Rice blast fungus</name>
    <name type="synonym">Magnaporthe oryzae</name>
    <dbReference type="NCBI Taxonomy" id="1143189"/>
    <lineage>
        <taxon>Eukaryota</taxon>
        <taxon>Fungi</taxon>
        <taxon>Dikarya</taxon>
        <taxon>Ascomycota</taxon>
        <taxon>Pezizomycotina</taxon>
        <taxon>Sordariomycetes</taxon>
        <taxon>Sordariomycetidae</taxon>
        <taxon>Magnaporthales</taxon>
        <taxon>Pyriculariaceae</taxon>
        <taxon>Pyricularia</taxon>
    </lineage>
</organism>
<protein>
    <submittedName>
        <fullName evidence="1">Uncharacterized protein</fullName>
    </submittedName>
</protein>
<gene>
    <name evidence="1" type="ORF">OOU_Y34scaffold00610g35</name>
</gene>
<dbReference type="Proteomes" id="UP000011086">
    <property type="component" value="Unassembled WGS sequence"/>
</dbReference>
<accession>A0AA97NVL2</accession>
<name>A0AA97NVL2_PYRO3</name>